<dbReference type="SUPFAM" id="SSF50630">
    <property type="entry name" value="Acid proteases"/>
    <property type="match status" value="1"/>
</dbReference>
<proteinExistence type="predicted"/>
<organism evidence="3 4">
    <name type="scientific">Meloidogyne hapla</name>
    <name type="common">Root-knot nematode worm</name>
    <dbReference type="NCBI Taxonomy" id="6305"/>
    <lineage>
        <taxon>Eukaryota</taxon>
        <taxon>Metazoa</taxon>
        <taxon>Ecdysozoa</taxon>
        <taxon>Nematoda</taxon>
        <taxon>Chromadorea</taxon>
        <taxon>Rhabditida</taxon>
        <taxon>Tylenchina</taxon>
        <taxon>Tylenchomorpha</taxon>
        <taxon>Tylenchoidea</taxon>
        <taxon>Meloidogynidae</taxon>
        <taxon>Meloidogyninae</taxon>
        <taxon>Meloidogyne</taxon>
    </lineage>
</organism>
<keyword evidence="3" id="KW-1185">Reference proteome</keyword>
<protein>
    <submittedName>
        <fullName evidence="4">Peptidase A2 domain-containing protein</fullName>
    </submittedName>
</protein>
<dbReference type="PROSITE" id="PS50175">
    <property type="entry name" value="ASP_PROT_RETROV"/>
    <property type="match status" value="1"/>
</dbReference>
<sequence>MIVDTAAQITIISKDSWQEIGKPKLQEISYTGSGLGNSKFNIEGKFIAKIDCKNKNEELDCHVVDGKFNLIELPWLKKFKILKNIRIQLPIRNTSHSMEHGKCSVDGGHILWNGGIVQLTREVFRGMGKCFIERGNFSVEE</sequence>
<feature type="domain" description="Peptidase A2" evidence="2">
    <location>
        <begin position="1"/>
        <end position="34"/>
    </location>
</feature>
<evidence type="ECO:0000313" key="3">
    <source>
        <dbReference type="Proteomes" id="UP000095281"/>
    </source>
</evidence>
<keyword evidence="1" id="KW-0378">Hydrolase</keyword>
<dbReference type="GO" id="GO:0006508">
    <property type="term" value="P:proteolysis"/>
    <property type="evidence" value="ECO:0007669"/>
    <property type="project" value="InterPro"/>
</dbReference>
<dbReference type="Proteomes" id="UP000095281">
    <property type="component" value="Unplaced"/>
</dbReference>
<evidence type="ECO:0000259" key="2">
    <source>
        <dbReference type="PROSITE" id="PS50175"/>
    </source>
</evidence>
<name>A0A1I8B7K0_MELHA</name>
<reference evidence="4" key="1">
    <citation type="submission" date="2016-11" db="UniProtKB">
        <authorList>
            <consortium name="WormBaseParasite"/>
        </authorList>
    </citation>
    <scope>IDENTIFICATION</scope>
</reference>
<dbReference type="GO" id="GO:0004190">
    <property type="term" value="F:aspartic-type endopeptidase activity"/>
    <property type="evidence" value="ECO:0007669"/>
    <property type="project" value="InterPro"/>
</dbReference>
<dbReference type="AlphaFoldDB" id="A0A1I8B7K0"/>
<accession>A0A1I8B7K0</accession>
<dbReference type="Gene3D" id="2.40.70.10">
    <property type="entry name" value="Acid Proteases"/>
    <property type="match status" value="1"/>
</dbReference>
<dbReference type="InterPro" id="IPR021109">
    <property type="entry name" value="Peptidase_aspartic_dom_sf"/>
</dbReference>
<dbReference type="WBParaSite" id="MhA1_Contig1544.frz3.gene12">
    <property type="protein sequence ID" value="MhA1_Contig1544.frz3.gene12"/>
    <property type="gene ID" value="MhA1_Contig1544.frz3.gene12"/>
</dbReference>
<evidence type="ECO:0000313" key="4">
    <source>
        <dbReference type="WBParaSite" id="MhA1_Contig1544.frz3.gene12"/>
    </source>
</evidence>
<dbReference type="InterPro" id="IPR001995">
    <property type="entry name" value="Peptidase_A2_cat"/>
</dbReference>
<evidence type="ECO:0000256" key="1">
    <source>
        <dbReference type="ARBA" id="ARBA00022801"/>
    </source>
</evidence>